<evidence type="ECO:0000313" key="2">
    <source>
        <dbReference type="EMBL" id="KAG0498768.1"/>
    </source>
</evidence>
<organism evidence="2 3">
    <name type="scientific">Vanilla planifolia</name>
    <name type="common">Vanilla</name>
    <dbReference type="NCBI Taxonomy" id="51239"/>
    <lineage>
        <taxon>Eukaryota</taxon>
        <taxon>Viridiplantae</taxon>
        <taxon>Streptophyta</taxon>
        <taxon>Embryophyta</taxon>
        <taxon>Tracheophyta</taxon>
        <taxon>Spermatophyta</taxon>
        <taxon>Magnoliopsida</taxon>
        <taxon>Liliopsida</taxon>
        <taxon>Asparagales</taxon>
        <taxon>Orchidaceae</taxon>
        <taxon>Vanilloideae</taxon>
        <taxon>Vanilleae</taxon>
        <taxon>Vanilla</taxon>
    </lineage>
</organism>
<protein>
    <submittedName>
        <fullName evidence="2">Uncharacterized protein</fullName>
    </submittedName>
</protein>
<sequence>MHDTEVSQFDEAMPVERVKLKKAHDFDATTIEGFKISSRPSNEIEAVAAVDAGQRECRGNSNERHLLLNSVMNEGACHSSLLNAVINEGAASTSSSQELYSNEHSKSAVAVTSGNSQAMCPDEINVQERDSPHIELLPEHEQERPPTSIYQEVGCSELLFSTQCSGIPEQEKIMDAIVENEPPNLQSAEDIMHSLRTDQEPIGEVQSAIDLRGDGIQQVSLVQSFSSTRGIEVPAQQIIVDAATDNEPSCQQTSENAINPLRLQEDLPLQRTTTGDMLRYSFQPGLENQFQQTFPLMGWVPPQAICADPFKNELFRICRQVDSYNKKHEEKKAQLHLECEQEIEKVKRKYNDLIEDAERAYIHDKKMLQTLYDKVYLHKVLAEELRTKFYDHKEAATSFQGFVRLLPLFLTSLQPTIASLSTLFNALLDFLKYYKRSFYRLGFKFACNITFSATIHLSNLTTSQFWAFPRQWFGKPDRGLTLGLGFAVWKEGEFTFEITSVERRFGCEEARRGSGTLPGGNQRRSDRWSGYRHLKSLRVVEKSESLLFVVVLLSWSFIERMKEEEASAVESKTFQIETTSVKEKAETAVKVPKFRKEQIFAWKPKIVEIRSSEKNHQKGIANHDCMGRQGVVFFTALEQLQK</sequence>
<name>A0A835S7I3_VANPL</name>
<dbReference type="AlphaFoldDB" id="A0A835S7I3"/>
<evidence type="ECO:0000313" key="3">
    <source>
        <dbReference type="Proteomes" id="UP000636800"/>
    </source>
</evidence>
<dbReference type="GO" id="GO:0031507">
    <property type="term" value="P:heterochromatin formation"/>
    <property type="evidence" value="ECO:0007669"/>
    <property type="project" value="InterPro"/>
</dbReference>
<reference evidence="2 3" key="1">
    <citation type="journal article" date="2020" name="Nat. Food">
        <title>A phased Vanilla planifolia genome enables genetic improvement of flavour and production.</title>
        <authorList>
            <person name="Hasing T."/>
            <person name="Tang H."/>
            <person name="Brym M."/>
            <person name="Khazi F."/>
            <person name="Huang T."/>
            <person name="Chambers A.H."/>
        </authorList>
    </citation>
    <scope>NUCLEOTIDE SEQUENCE [LARGE SCALE GENOMIC DNA]</scope>
    <source>
        <tissue evidence="2">Leaf</tissue>
    </source>
</reference>
<keyword evidence="3" id="KW-1185">Reference proteome</keyword>
<keyword evidence="1" id="KW-0175">Coiled coil</keyword>
<dbReference type="OrthoDB" id="74178at2759"/>
<dbReference type="EMBL" id="JADCNL010000001">
    <property type="protein sequence ID" value="KAG0498768.1"/>
    <property type="molecule type" value="Genomic_DNA"/>
</dbReference>
<proteinExistence type="predicted"/>
<dbReference type="PANTHER" id="PTHR35116:SF2">
    <property type="entry name" value="ATP-DEPENDENT HELICASE FAMILY PROTEIN-RELATED"/>
    <property type="match status" value="1"/>
</dbReference>
<dbReference type="Proteomes" id="UP000636800">
    <property type="component" value="Chromosome 1"/>
</dbReference>
<feature type="coiled-coil region" evidence="1">
    <location>
        <begin position="325"/>
        <end position="360"/>
    </location>
</feature>
<dbReference type="PANTHER" id="PTHR35116">
    <property type="entry name" value="HELICASE PROTEIN MOM1"/>
    <property type="match status" value="1"/>
</dbReference>
<gene>
    <name evidence="2" type="ORF">HPP92_003459</name>
</gene>
<accession>A0A835S7I3</accession>
<evidence type="ECO:0000256" key="1">
    <source>
        <dbReference type="SAM" id="Coils"/>
    </source>
</evidence>
<comment type="caution">
    <text evidence="2">The sequence shown here is derived from an EMBL/GenBank/DDBJ whole genome shotgun (WGS) entry which is preliminary data.</text>
</comment>
<dbReference type="InterPro" id="IPR039322">
    <property type="entry name" value="MOM1"/>
</dbReference>
<dbReference type="Gene3D" id="6.10.250.1310">
    <property type="match status" value="1"/>
</dbReference>